<name>A0A955LBA6_9BACT</name>
<reference evidence="2" key="1">
    <citation type="submission" date="2020-04" db="EMBL/GenBank/DDBJ databases">
        <authorList>
            <person name="Zhang T."/>
        </authorList>
    </citation>
    <scope>NUCLEOTIDE SEQUENCE</scope>
    <source>
        <strain evidence="2">HKST-UBA09</strain>
    </source>
</reference>
<feature type="transmembrane region" description="Helical" evidence="1">
    <location>
        <begin position="64"/>
        <end position="86"/>
    </location>
</feature>
<organism evidence="2 3">
    <name type="scientific">Candidatus Dojkabacteria bacterium</name>
    <dbReference type="NCBI Taxonomy" id="2099670"/>
    <lineage>
        <taxon>Bacteria</taxon>
        <taxon>Candidatus Dojkabacteria</taxon>
    </lineage>
</organism>
<dbReference type="Proteomes" id="UP000714915">
    <property type="component" value="Unassembled WGS sequence"/>
</dbReference>
<accession>A0A955LBA6</accession>
<dbReference type="AlphaFoldDB" id="A0A955LBA6"/>
<sequence>MKRTSFKSFSSKSNKLESLNLQGCSWIVGGFVVFVLLLIFSSALQNLIINFVAVLVNTLILSNLFLFNIVVILVLLALIFLVLYIYSKL</sequence>
<proteinExistence type="predicted"/>
<gene>
    <name evidence="2" type="ORF">KC669_03110</name>
</gene>
<comment type="caution">
    <text evidence="2">The sequence shown here is derived from an EMBL/GenBank/DDBJ whole genome shotgun (WGS) entry which is preliminary data.</text>
</comment>
<keyword evidence="1" id="KW-0472">Membrane</keyword>
<keyword evidence="1" id="KW-1133">Transmembrane helix</keyword>
<protein>
    <submittedName>
        <fullName evidence="2">Uncharacterized protein</fullName>
    </submittedName>
</protein>
<feature type="transmembrane region" description="Helical" evidence="1">
    <location>
        <begin position="21"/>
        <end position="44"/>
    </location>
</feature>
<evidence type="ECO:0000256" key="1">
    <source>
        <dbReference type="SAM" id="Phobius"/>
    </source>
</evidence>
<evidence type="ECO:0000313" key="2">
    <source>
        <dbReference type="EMBL" id="MCA9386999.1"/>
    </source>
</evidence>
<reference evidence="2" key="2">
    <citation type="journal article" date="2021" name="Microbiome">
        <title>Successional dynamics and alternative stable states in a saline activated sludge microbial community over 9 years.</title>
        <authorList>
            <person name="Wang Y."/>
            <person name="Ye J."/>
            <person name="Ju F."/>
            <person name="Liu L."/>
            <person name="Boyd J.A."/>
            <person name="Deng Y."/>
            <person name="Parks D.H."/>
            <person name="Jiang X."/>
            <person name="Yin X."/>
            <person name="Woodcroft B.J."/>
            <person name="Tyson G.W."/>
            <person name="Hugenholtz P."/>
            <person name="Polz M.F."/>
            <person name="Zhang T."/>
        </authorList>
    </citation>
    <scope>NUCLEOTIDE SEQUENCE</scope>
    <source>
        <strain evidence="2">HKST-UBA09</strain>
    </source>
</reference>
<evidence type="ECO:0000313" key="3">
    <source>
        <dbReference type="Proteomes" id="UP000714915"/>
    </source>
</evidence>
<dbReference type="EMBL" id="JAGQLF010000034">
    <property type="protein sequence ID" value="MCA9386999.1"/>
    <property type="molecule type" value="Genomic_DNA"/>
</dbReference>
<keyword evidence="1" id="KW-0812">Transmembrane</keyword>